<feature type="region of interest" description="Disordered" evidence="2">
    <location>
        <begin position="148"/>
        <end position="214"/>
    </location>
</feature>
<keyword evidence="1" id="KW-0597">Phosphoprotein</keyword>
<sequence length="214" mass="23276">MIPEPQEDGRLRILVVDDSPADRLMAIRVLSRAFPGLLVEEVEEETQWQRALHQPRFDAVLVDYQLPWTTGLELLHRIQHQWPGVPVLMLTGTADEWRALPRGPGAGAALRLVAGARGAAWRAARAGAGRGGATRRVHGRGLAAAQGWEPLLGGHHRERPAQPDGGRYPGGSRARRPLRPHPRGARGAAADGAPARHHLPRPRKSFTRMGAAST</sequence>
<dbReference type="InterPro" id="IPR011006">
    <property type="entry name" value="CheY-like_superfamily"/>
</dbReference>
<name>A0ABY9X7K6_9BACT</name>
<dbReference type="InterPro" id="IPR050595">
    <property type="entry name" value="Bact_response_regulator"/>
</dbReference>
<protein>
    <submittedName>
        <fullName evidence="4">Response regulator</fullName>
    </submittedName>
</protein>
<dbReference type="SMART" id="SM00448">
    <property type="entry name" value="REC"/>
    <property type="match status" value="1"/>
</dbReference>
<dbReference type="PANTHER" id="PTHR44591">
    <property type="entry name" value="STRESS RESPONSE REGULATOR PROTEIN 1"/>
    <property type="match status" value="1"/>
</dbReference>
<reference evidence="4 5" key="1">
    <citation type="submission" date="2019-08" db="EMBL/GenBank/DDBJ databases">
        <title>Archangium and Cystobacter genomes.</title>
        <authorList>
            <person name="Chen I.-C.K."/>
            <person name="Wielgoss S."/>
        </authorList>
    </citation>
    <scope>NUCLEOTIDE SEQUENCE [LARGE SCALE GENOMIC DNA]</scope>
    <source>
        <strain evidence="4 5">Cbm 6</strain>
    </source>
</reference>
<feature type="domain" description="Response regulatory" evidence="3">
    <location>
        <begin position="11"/>
        <end position="125"/>
    </location>
</feature>
<dbReference type="PANTHER" id="PTHR44591:SF3">
    <property type="entry name" value="RESPONSE REGULATORY DOMAIN-CONTAINING PROTEIN"/>
    <property type="match status" value="1"/>
</dbReference>
<evidence type="ECO:0000313" key="5">
    <source>
        <dbReference type="Proteomes" id="UP001611383"/>
    </source>
</evidence>
<keyword evidence="5" id="KW-1185">Reference proteome</keyword>
<evidence type="ECO:0000259" key="3">
    <source>
        <dbReference type="SMART" id="SM00448"/>
    </source>
</evidence>
<proteinExistence type="predicted"/>
<accession>A0ABY9X7K6</accession>
<dbReference type="Pfam" id="PF00072">
    <property type="entry name" value="Response_reg"/>
    <property type="match status" value="1"/>
</dbReference>
<dbReference type="EMBL" id="CP043494">
    <property type="protein sequence ID" value="WNG51381.1"/>
    <property type="molecule type" value="Genomic_DNA"/>
</dbReference>
<dbReference type="InterPro" id="IPR001789">
    <property type="entry name" value="Sig_transdc_resp-reg_receiver"/>
</dbReference>
<dbReference type="SUPFAM" id="SSF52172">
    <property type="entry name" value="CheY-like"/>
    <property type="match status" value="1"/>
</dbReference>
<evidence type="ECO:0000256" key="2">
    <source>
        <dbReference type="SAM" id="MobiDB-lite"/>
    </source>
</evidence>
<feature type="compositionally biased region" description="Basic residues" evidence="2">
    <location>
        <begin position="173"/>
        <end position="184"/>
    </location>
</feature>
<evidence type="ECO:0000256" key="1">
    <source>
        <dbReference type="ARBA" id="ARBA00022553"/>
    </source>
</evidence>
<dbReference type="CDD" id="cd00156">
    <property type="entry name" value="REC"/>
    <property type="match status" value="1"/>
</dbReference>
<organism evidence="4 5">
    <name type="scientific">Archangium minus</name>
    <dbReference type="NCBI Taxonomy" id="83450"/>
    <lineage>
        <taxon>Bacteria</taxon>
        <taxon>Pseudomonadati</taxon>
        <taxon>Myxococcota</taxon>
        <taxon>Myxococcia</taxon>
        <taxon>Myxococcales</taxon>
        <taxon>Cystobacterineae</taxon>
        <taxon>Archangiaceae</taxon>
        <taxon>Archangium</taxon>
    </lineage>
</organism>
<dbReference type="Gene3D" id="3.40.50.2300">
    <property type="match status" value="1"/>
</dbReference>
<feature type="compositionally biased region" description="Basic residues" evidence="2">
    <location>
        <begin position="195"/>
        <end position="206"/>
    </location>
</feature>
<dbReference type="Proteomes" id="UP001611383">
    <property type="component" value="Chromosome"/>
</dbReference>
<gene>
    <name evidence="4" type="ORF">F0U60_50055</name>
</gene>
<evidence type="ECO:0000313" key="4">
    <source>
        <dbReference type="EMBL" id="WNG51381.1"/>
    </source>
</evidence>